<protein>
    <submittedName>
        <fullName evidence="1">Uncharacterized protein</fullName>
    </submittedName>
</protein>
<organism evidence="1">
    <name type="scientific">marine sediment metagenome</name>
    <dbReference type="NCBI Taxonomy" id="412755"/>
    <lineage>
        <taxon>unclassified sequences</taxon>
        <taxon>metagenomes</taxon>
        <taxon>ecological metagenomes</taxon>
    </lineage>
</organism>
<gene>
    <name evidence="1" type="ORF">LCGC14_2091470</name>
</gene>
<dbReference type="AlphaFoldDB" id="A0A0F9F020"/>
<comment type="caution">
    <text evidence="1">The sequence shown here is derived from an EMBL/GenBank/DDBJ whole genome shotgun (WGS) entry which is preliminary data.</text>
</comment>
<evidence type="ECO:0000313" key="1">
    <source>
        <dbReference type="EMBL" id="KKL71781.1"/>
    </source>
</evidence>
<sequence>ICVDDLGLHVFCCLIEGHIKLASQGKISSWHELPHEIRFDKFGLHIAEKLFGRKKIENEIKSLLNDPSREDTARLNLMLTLHGSKDLSNLRKDLIIFTKPYQDRLIESWEKSIRKFGNESLATYFDDIKVLFE</sequence>
<proteinExistence type="predicted"/>
<feature type="non-terminal residue" evidence="1">
    <location>
        <position position="1"/>
    </location>
</feature>
<dbReference type="EMBL" id="LAZR01025484">
    <property type="protein sequence ID" value="KKL71781.1"/>
    <property type="molecule type" value="Genomic_DNA"/>
</dbReference>
<accession>A0A0F9F020</accession>
<name>A0A0F9F020_9ZZZZ</name>
<reference evidence="1" key="1">
    <citation type="journal article" date="2015" name="Nature">
        <title>Complex archaea that bridge the gap between prokaryotes and eukaryotes.</title>
        <authorList>
            <person name="Spang A."/>
            <person name="Saw J.H."/>
            <person name="Jorgensen S.L."/>
            <person name="Zaremba-Niedzwiedzka K."/>
            <person name="Martijn J."/>
            <person name="Lind A.E."/>
            <person name="van Eijk R."/>
            <person name="Schleper C."/>
            <person name="Guy L."/>
            <person name="Ettema T.J."/>
        </authorList>
    </citation>
    <scope>NUCLEOTIDE SEQUENCE</scope>
</reference>